<feature type="domain" description="Glycosyl hydrolase family 13 catalytic" evidence="11">
    <location>
        <begin position="266"/>
        <end position="625"/>
    </location>
</feature>
<evidence type="ECO:0000313" key="13">
    <source>
        <dbReference type="Proteomes" id="UP001375743"/>
    </source>
</evidence>
<reference evidence="12 13" key="1">
    <citation type="submission" date="2024-01" db="EMBL/GenBank/DDBJ databases">
        <title>Multi-omics insights into the function and evolution of sodium benzoate biodegradation pathways in Benzoatithermus flavus gen. nov., sp. nov. from hot spring.</title>
        <authorList>
            <person name="Hu C.-J."/>
            <person name="Li W.-J."/>
        </authorList>
    </citation>
    <scope>NUCLEOTIDE SEQUENCE [LARGE SCALE GENOMIC DNA]</scope>
    <source>
        <strain evidence="12 13">SYSU G07066</strain>
    </source>
</reference>
<dbReference type="Pfam" id="PF22019">
    <property type="entry name" value="GlgB_N"/>
    <property type="match status" value="1"/>
</dbReference>
<dbReference type="EC" id="2.4.1.18" evidence="10"/>
<evidence type="ECO:0000256" key="5">
    <source>
        <dbReference type="ARBA" id="ARBA00022600"/>
    </source>
</evidence>
<dbReference type="InterPro" id="IPR013783">
    <property type="entry name" value="Ig-like_fold"/>
</dbReference>
<keyword evidence="6 10" id="KW-0328">Glycosyltransferase</keyword>
<comment type="pathway">
    <text evidence="3 10">Glycan biosynthesis; glycogen biosynthesis.</text>
</comment>
<feature type="active site" description="Nucleophile" evidence="10">
    <location>
        <position position="425"/>
    </location>
</feature>
<evidence type="ECO:0000256" key="2">
    <source>
        <dbReference type="ARBA" id="ARBA00002953"/>
    </source>
</evidence>
<evidence type="ECO:0000259" key="11">
    <source>
        <dbReference type="SMART" id="SM00642"/>
    </source>
</evidence>
<evidence type="ECO:0000256" key="4">
    <source>
        <dbReference type="ARBA" id="ARBA00009000"/>
    </source>
</evidence>
<sequence>MRQGSVESIVAGPTESWQRADPGAVQAIVEGRHGDPFAVLGMHGGGDQPLVVRTFQPGARTVRVLMDERLVTELERTHPAGFFEGPIPRHRERFAYRLRVGWSDGDRDIEDPYRFPPVLGDMDVYLLAEGTHLRLYEKLGAHPRELEGVSGTSFAVWAPNASRVSVIGDFNGWDGRRHPMRKRVEAGVWEIFLPGVEPGALYKFELLGPSGELLPQKADPFAFATERPPSTASVVHGLVDWRFEDAAWLARRRAGDHRMKPISIYECHVGSWRRVPAEGNRQLTWRELADTLVPYVAEMGFTHLELLPISEHPFEGSWGYQPIGLFAPSSRFGSPADFACFVDRCHQAGIGILLDWVPGHFPTDIHGLGRFDGTALYEHEDPRLGFHQDWSTFIYNFGRREVANFLWSNALFWLDRFHVDGLRVDAVASMLYLDYSRKPGEWIPNIHGGRENLEAIHFLRRLNELAYGEYPGIVTVAEESTAWPAVSRPVYLGGLGFGFKWNMGWMHDTLRYMSKEPIHRKHHMNDLTFGLMYAWSENFVLPLSHDEVVHGKGSLINKMPGDVWQKAANLRAYFAFMWTYPGKKLLFMGGEFGQWREWNHDSSLDWHLLDEGPYHKGLQSLVRDLNRLYREASALHELDCEPGGFEWIDCSDIEHSVIAYLRKSRDPDRFVVVVCNFTPVPRHGYRIGVPHTGLYRERVNTDAGEYGGSGVGNAGGVEAEPVASHGRPASLCLTLPPLATLILEPAASSPG</sequence>
<dbReference type="PANTHER" id="PTHR43651">
    <property type="entry name" value="1,4-ALPHA-GLUCAN-BRANCHING ENZYME"/>
    <property type="match status" value="1"/>
</dbReference>
<keyword evidence="7 10" id="KW-0808">Transferase</keyword>
<dbReference type="InterPro" id="IPR013780">
    <property type="entry name" value="Glyco_hydro_b"/>
</dbReference>
<dbReference type="NCBIfam" id="TIGR01515">
    <property type="entry name" value="branching_enzym"/>
    <property type="match status" value="1"/>
</dbReference>
<dbReference type="CDD" id="cd11322">
    <property type="entry name" value="AmyAc_Glg_BE"/>
    <property type="match status" value="1"/>
</dbReference>
<dbReference type="Proteomes" id="UP001375743">
    <property type="component" value="Unassembled WGS sequence"/>
</dbReference>
<gene>
    <name evidence="10 12" type="primary">glgB</name>
    <name evidence="12" type="ORF">U1T56_03040</name>
</gene>
<name>A0ABU8XME4_9PROT</name>
<comment type="function">
    <text evidence="2 10">Catalyzes the formation of the alpha-1,6-glucosidic linkages in glycogen by scission of a 1,4-alpha-linked oligosaccharide from growing alpha-1,4-glucan chains and the subsequent attachment of the oligosaccharide to the alpha-1,6 position.</text>
</comment>
<dbReference type="PIRSF" id="PIRSF000463">
    <property type="entry name" value="GlgB"/>
    <property type="match status" value="1"/>
</dbReference>
<evidence type="ECO:0000256" key="3">
    <source>
        <dbReference type="ARBA" id="ARBA00004964"/>
    </source>
</evidence>
<comment type="similarity">
    <text evidence="4 10">Belongs to the glycosyl hydrolase 13 family. GlgB subfamily.</text>
</comment>
<dbReference type="GO" id="GO:0003844">
    <property type="term" value="F:1,4-alpha-glucan branching enzyme activity"/>
    <property type="evidence" value="ECO:0007669"/>
    <property type="project" value="UniProtKB-EC"/>
</dbReference>
<dbReference type="Pfam" id="PF02806">
    <property type="entry name" value="Alpha-amylase_C"/>
    <property type="match status" value="1"/>
</dbReference>
<keyword evidence="5 10" id="KW-0321">Glycogen metabolism</keyword>
<organism evidence="12 13">
    <name type="scientific">Benzoatithermus flavus</name>
    <dbReference type="NCBI Taxonomy" id="3108223"/>
    <lineage>
        <taxon>Bacteria</taxon>
        <taxon>Pseudomonadati</taxon>
        <taxon>Pseudomonadota</taxon>
        <taxon>Alphaproteobacteria</taxon>
        <taxon>Geminicoccales</taxon>
        <taxon>Geminicoccaceae</taxon>
        <taxon>Benzoatithermus</taxon>
    </lineage>
</organism>
<dbReference type="Gene3D" id="3.20.20.80">
    <property type="entry name" value="Glycosidases"/>
    <property type="match status" value="1"/>
</dbReference>
<comment type="caution">
    <text evidence="12">The sequence shown here is derived from an EMBL/GenBank/DDBJ whole genome shotgun (WGS) entry which is preliminary data.</text>
</comment>
<dbReference type="InterPro" id="IPR014756">
    <property type="entry name" value="Ig_E-set"/>
</dbReference>
<dbReference type="HAMAP" id="MF_00685">
    <property type="entry name" value="GlgB"/>
    <property type="match status" value="1"/>
</dbReference>
<dbReference type="InterPro" id="IPR006047">
    <property type="entry name" value="GH13_cat_dom"/>
</dbReference>
<evidence type="ECO:0000256" key="8">
    <source>
        <dbReference type="ARBA" id="ARBA00023056"/>
    </source>
</evidence>
<keyword evidence="13" id="KW-1185">Reference proteome</keyword>
<dbReference type="InterPro" id="IPR037439">
    <property type="entry name" value="Branching_enzy"/>
</dbReference>
<dbReference type="EMBL" id="JBBLZC010000002">
    <property type="protein sequence ID" value="MEK0082114.1"/>
    <property type="molecule type" value="Genomic_DNA"/>
</dbReference>
<comment type="subunit">
    <text evidence="10">Monomer.</text>
</comment>
<dbReference type="InterPro" id="IPR054169">
    <property type="entry name" value="GlgB_N"/>
</dbReference>
<dbReference type="SUPFAM" id="SSF81296">
    <property type="entry name" value="E set domains"/>
    <property type="match status" value="2"/>
</dbReference>
<dbReference type="Pfam" id="PF02922">
    <property type="entry name" value="CBM_48"/>
    <property type="match status" value="1"/>
</dbReference>
<dbReference type="SUPFAM" id="SSF51445">
    <property type="entry name" value="(Trans)glycosidases"/>
    <property type="match status" value="1"/>
</dbReference>
<evidence type="ECO:0000256" key="9">
    <source>
        <dbReference type="ARBA" id="ARBA00023277"/>
    </source>
</evidence>
<evidence type="ECO:0000256" key="6">
    <source>
        <dbReference type="ARBA" id="ARBA00022676"/>
    </source>
</evidence>
<evidence type="ECO:0000256" key="10">
    <source>
        <dbReference type="HAMAP-Rule" id="MF_00685"/>
    </source>
</evidence>
<keyword evidence="8 10" id="KW-0320">Glycogen biosynthesis</keyword>
<dbReference type="Gene3D" id="2.60.40.1180">
    <property type="entry name" value="Golgi alpha-mannosidase II"/>
    <property type="match status" value="1"/>
</dbReference>
<dbReference type="Gene3D" id="2.60.40.10">
    <property type="entry name" value="Immunoglobulins"/>
    <property type="match status" value="2"/>
</dbReference>
<accession>A0ABU8XME4</accession>
<dbReference type="SUPFAM" id="SSF51011">
    <property type="entry name" value="Glycosyl hydrolase domain"/>
    <property type="match status" value="1"/>
</dbReference>
<evidence type="ECO:0000256" key="7">
    <source>
        <dbReference type="ARBA" id="ARBA00022679"/>
    </source>
</evidence>
<dbReference type="InterPro" id="IPR004193">
    <property type="entry name" value="Glyco_hydro_13_N"/>
</dbReference>
<dbReference type="InterPro" id="IPR006048">
    <property type="entry name" value="A-amylase/branching_C"/>
</dbReference>
<evidence type="ECO:0000256" key="1">
    <source>
        <dbReference type="ARBA" id="ARBA00000826"/>
    </source>
</evidence>
<keyword evidence="9 10" id="KW-0119">Carbohydrate metabolism</keyword>
<evidence type="ECO:0000313" key="12">
    <source>
        <dbReference type="EMBL" id="MEK0082114.1"/>
    </source>
</evidence>
<proteinExistence type="inferred from homology"/>
<dbReference type="InterPro" id="IPR017853">
    <property type="entry name" value="GH"/>
</dbReference>
<feature type="active site" description="Proton donor" evidence="10">
    <location>
        <position position="478"/>
    </location>
</feature>
<dbReference type="NCBIfam" id="NF008967">
    <property type="entry name" value="PRK12313.1"/>
    <property type="match status" value="1"/>
</dbReference>
<dbReference type="SMART" id="SM00642">
    <property type="entry name" value="Aamy"/>
    <property type="match status" value="1"/>
</dbReference>
<dbReference type="CDD" id="cd02855">
    <property type="entry name" value="E_set_GBE_prok_N"/>
    <property type="match status" value="1"/>
</dbReference>
<dbReference type="InterPro" id="IPR044143">
    <property type="entry name" value="GlgB_N_E_set_prok"/>
</dbReference>
<dbReference type="NCBIfam" id="NF003811">
    <property type="entry name" value="PRK05402.1"/>
    <property type="match status" value="1"/>
</dbReference>
<protein>
    <recommendedName>
        <fullName evidence="10">1,4-alpha-glucan branching enzyme GlgB</fullName>
        <ecNumber evidence="10">2.4.1.18</ecNumber>
    </recommendedName>
    <alternativeName>
        <fullName evidence="10">1,4-alpha-D-glucan:1,4-alpha-D-glucan 6-glucosyl-transferase</fullName>
    </alternativeName>
    <alternativeName>
        <fullName evidence="10">Alpha-(1-&gt;4)-glucan branching enzyme</fullName>
    </alternativeName>
    <alternativeName>
        <fullName evidence="10">Glycogen branching enzyme</fullName>
        <shortName evidence="10">BE</shortName>
    </alternativeName>
</protein>
<dbReference type="PANTHER" id="PTHR43651:SF3">
    <property type="entry name" value="1,4-ALPHA-GLUCAN-BRANCHING ENZYME"/>
    <property type="match status" value="1"/>
</dbReference>
<comment type="catalytic activity">
    <reaction evidence="1 10">
        <text>Transfers a segment of a (1-&gt;4)-alpha-D-glucan chain to a primary hydroxy group in a similar glucan chain.</text>
        <dbReference type="EC" id="2.4.1.18"/>
    </reaction>
</comment>
<dbReference type="InterPro" id="IPR006407">
    <property type="entry name" value="GlgB"/>
</dbReference>